<keyword evidence="3" id="KW-1185">Reference proteome</keyword>
<keyword evidence="1" id="KW-0472">Membrane</keyword>
<proteinExistence type="predicted"/>
<reference evidence="2 3" key="1">
    <citation type="submission" date="2024-06" db="EMBL/GenBank/DDBJ databases">
        <title>The Natural Products Discovery Center: Release of the First 8490 Sequenced Strains for Exploring Actinobacteria Biosynthetic Diversity.</title>
        <authorList>
            <person name="Kalkreuter E."/>
            <person name="Kautsar S.A."/>
            <person name="Yang D."/>
            <person name="Bader C.D."/>
            <person name="Teijaro C.N."/>
            <person name="Fluegel L."/>
            <person name="Davis C.M."/>
            <person name="Simpson J.R."/>
            <person name="Lauterbach L."/>
            <person name="Steele A.D."/>
            <person name="Gui C."/>
            <person name="Meng S."/>
            <person name="Li G."/>
            <person name="Viehrig K."/>
            <person name="Ye F."/>
            <person name="Su P."/>
            <person name="Kiefer A.F."/>
            <person name="Nichols A."/>
            <person name="Cepeda A.J."/>
            <person name="Yan W."/>
            <person name="Fan B."/>
            <person name="Jiang Y."/>
            <person name="Adhikari A."/>
            <person name="Zheng C.-J."/>
            <person name="Schuster L."/>
            <person name="Cowan T.M."/>
            <person name="Smanski M.J."/>
            <person name="Chevrette M.G."/>
            <person name="De Carvalho L.P.S."/>
            <person name="Shen B."/>
        </authorList>
    </citation>
    <scope>NUCLEOTIDE SEQUENCE [LARGE SCALE GENOMIC DNA]</scope>
    <source>
        <strain evidence="2 3">NPDC048946</strain>
    </source>
</reference>
<organism evidence="2 3">
    <name type="scientific">Streptodolium elevatio</name>
    <dbReference type="NCBI Taxonomy" id="3157996"/>
    <lineage>
        <taxon>Bacteria</taxon>
        <taxon>Bacillati</taxon>
        <taxon>Actinomycetota</taxon>
        <taxon>Actinomycetes</taxon>
        <taxon>Kitasatosporales</taxon>
        <taxon>Streptomycetaceae</taxon>
        <taxon>Streptodolium</taxon>
    </lineage>
</organism>
<comment type="caution">
    <text evidence="2">The sequence shown here is derived from an EMBL/GenBank/DDBJ whole genome shotgun (WGS) entry which is preliminary data.</text>
</comment>
<keyword evidence="1" id="KW-1133">Transmembrane helix</keyword>
<dbReference type="EMBL" id="JBEZFP010000074">
    <property type="protein sequence ID" value="MEU8136895.1"/>
    <property type="molecule type" value="Genomic_DNA"/>
</dbReference>
<dbReference type="Proteomes" id="UP001551482">
    <property type="component" value="Unassembled WGS sequence"/>
</dbReference>
<evidence type="ECO:0000313" key="2">
    <source>
        <dbReference type="EMBL" id="MEU8136895.1"/>
    </source>
</evidence>
<sequence>MILPATICFAALAILTLIAAATGYRGLVCDRDRGYPVPDHVARTPHLARRANQSVAFWCTGTAVLSVAPLFPLVRMLTDGIEGQNLTVSSVAVLVAYGALLVAIGRLPFALIKRYTAEPA</sequence>
<evidence type="ECO:0000256" key="1">
    <source>
        <dbReference type="SAM" id="Phobius"/>
    </source>
</evidence>
<keyword evidence="1" id="KW-0812">Transmembrane</keyword>
<name>A0ABV3DMD6_9ACTN</name>
<protein>
    <submittedName>
        <fullName evidence="2">Uncharacterized protein</fullName>
    </submittedName>
</protein>
<evidence type="ECO:0000313" key="3">
    <source>
        <dbReference type="Proteomes" id="UP001551482"/>
    </source>
</evidence>
<feature type="transmembrane region" description="Helical" evidence="1">
    <location>
        <begin position="55"/>
        <end position="74"/>
    </location>
</feature>
<dbReference type="RefSeq" id="WP_358357968.1">
    <property type="nucleotide sequence ID" value="NZ_JBEZFP010000074.1"/>
</dbReference>
<accession>A0ABV3DMD6</accession>
<gene>
    <name evidence="2" type="ORF">AB0C36_25710</name>
</gene>
<feature type="transmembrane region" description="Helical" evidence="1">
    <location>
        <begin position="86"/>
        <end position="105"/>
    </location>
</feature>